<evidence type="ECO:0000256" key="1">
    <source>
        <dbReference type="ARBA" id="ARBA00022448"/>
    </source>
</evidence>
<dbReference type="EMBL" id="NBXA01000018">
    <property type="protein sequence ID" value="RFA13381.1"/>
    <property type="molecule type" value="Genomic_DNA"/>
</dbReference>
<dbReference type="Proteomes" id="UP000256709">
    <property type="component" value="Unassembled WGS sequence"/>
</dbReference>
<evidence type="ECO:0000313" key="5">
    <source>
        <dbReference type="EMBL" id="RFA13381.1"/>
    </source>
</evidence>
<dbReference type="FunFam" id="3.40.50.300:FF:000032">
    <property type="entry name" value="Export ABC transporter ATP-binding protein"/>
    <property type="match status" value="1"/>
</dbReference>
<dbReference type="GO" id="GO:0022857">
    <property type="term" value="F:transmembrane transporter activity"/>
    <property type="evidence" value="ECO:0007669"/>
    <property type="project" value="TreeGrafter"/>
</dbReference>
<proteinExistence type="predicted"/>
<protein>
    <submittedName>
        <fullName evidence="5">Peptide ABC transporter ATP-binding protein</fullName>
    </submittedName>
</protein>
<dbReference type="InterPro" id="IPR027417">
    <property type="entry name" value="P-loop_NTPase"/>
</dbReference>
<dbReference type="OrthoDB" id="9802264at2"/>
<evidence type="ECO:0000256" key="2">
    <source>
        <dbReference type="ARBA" id="ARBA00022741"/>
    </source>
</evidence>
<evidence type="ECO:0000259" key="4">
    <source>
        <dbReference type="PROSITE" id="PS50893"/>
    </source>
</evidence>
<keyword evidence="1" id="KW-0813">Transport</keyword>
<gene>
    <name evidence="5" type="ORF">B7R21_08465</name>
</gene>
<dbReference type="InterPro" id="IPR017911">
    <property type="entry name" value="MacB-like_ATP-bd"/>
</dbReference>
<dbReference type="PROSITE" id="PS50893">
    <property type="entry name" value="ABC_TRANSPORTER_2"/>
    <property type="match status" value="1"/>
</dbReference>
<dbReference type="GO" id="GO:0098796">
    <property type="term" value="C:membrane protein complex"/>
    <property type="evidence" value="ECO:0007669"/>
    <property type="project" value="UniProtKB-ARBA"/>
</dbReference>
<reference evidence="5 6" key="1">
    <citation type="submission" date="2017-04" db="EMBL/GenBank/DDBJ databases">
        <title>Comparative genome analysis of Subtercola boreus.</title>
        <authorList>
            <person name="Cho Y.-J."/>
            <person name="Cho A."/>
            <person name="Kim O.-S."/>
            <person name="Lee J.-I."/>
        </authorList>
    </citation>
    <scope>NUCLEOTIDE SEQUENCE [LARGE SCALE GENOMIC DNA]</scope>
    <source>
        <strain evidence="5 6">P27444</strain>
    </source>
</reference>
<dbReference type="AlphaFoldDB" id="A0A3E0VUF6"/>
<keyword evidence="2" id="KW-0547">Nucleotide-binding</keyword>
<feature type="domain" description="ABC transporter" evidence="4">
    <location>
        <begin position="10"/>
        <end position="250"/>
    </location>
</feature>
<dbReference type="CDD" id="cd03255">
    <property type="entry name" value="ABC_MJ0796_LolCDE_FtsE"/>
    <property type="match status" value="1"/>
</dbReference>
<dbReference type="PANTHER" id="PTHR24220:SF685">
    <property type="entry name" value="ABC TRANSPORTER RELATED"/>
    <property type="match status" value="1"/>
</dbReference>
<dbReference type="Pfam" id="PF00005">
    <property type="entry name" value="ABC_tran"/>
    <property type="match status" value="1"/>
</dbReference>
<accession>A0A3E0VUF6</accession>
<keyword evidence="3 5" id="KW-0067">ATP-binding</keyword>
<dbReference type="InterPro" id="IPR003593">
    <property type="entry name" value="AAA+_ATPase"/>
</dbReference>
<name>A0A3E0VUF6_9MICO</name>
<dbReference type="SMART" id="SM00382">
    <property type="entry name" value="AAA"/>
    <property type="match status" value="1"/>
</dbReference>
<dbReference type="GO" id="GO:0016887">
    <property type="term" value="F:ATP hydrolysis activity"/>
    <property type="evidence" value="ECO:0007669"/>
    <property type="project" value="InterPro"/>
</dbReference>
<dbReference type="GO" id="GO:0005886">
    <property type="term" value="C:plasma membrane"/>
    <property type="evidence" value="ECO:0007669"/>
    <property type="project" value="TreeGrafter"/>
</dbReference>
<evidence type="ECO:0000313" key="6">
    <source>
        <dbReference type="Proteomes" id="UP000256709"/>
    </source>
</evidence>
<dbReference type="InterPro" id="IPR015854">
    <property type="entry name" value="ABC_transpr_LolD-like"/>
</dbReference>
<dbReference type="InterPro" id="IPR003439">
    <property type="entry name" value="ABC_transporter-like_ATP-bd"/>
</dbReference>
<dbReference type="Gene3D" id="3.40.50.300">
    <property type="entry name" value="P-loop containing nucleotide triphosphate hydrolases"/>
    <property type="match status" value="1"/>
</dbReference>
<dbReference type="RefSeq" id="WP_116282801.1">
    <property type="nucleotide sequence ID" value="NZ_NBXA01000018.1"/>
</dbReference>
<comment type="caution">
    <text evidence="5">The sequence shown here is derived from an EMBL/GenBank/DDBJ whole genome shotgun (WGS) entry which is preliminary data.</text>
</comment>
<dbReference type="SUPFAM" id="SSF52540">
    <property type="entry name" value="P-loop containing nucleoside triphosphate hydrolases"/>
    <property type="match status" value="1"/>
</dbReference>
<dbReference type="PANTHER" id="PTHR24220">
    <property type="entry name" value="IMPORT ATP-BINDING PROTEIN"/>
    <property type="match status" value="1"/>
</dbReference>
<evidence type="ECO:0000256" key="3">
    <source>
        <dbReference type="ARBA" id="ARBA00022840"/>
    </source>
</evidence>
<organism evidence="5 6">
    <name type="scientific">Subtercola boreus</name>
    <dbReference type="NCBI Taxonomy" id="120213"/>
    <lineage>
        <taxon>Bacteria</taxon>
        <taxon>Bacillati</taxon>
        <taxon>Actinomycetota</taxon>
        <taxon>Actinomycetes</taxon>
        <taxon>Micrococcales</taxon>
        <taxon>Microbacteriaceae</taxon>
        <taxon>Subtercola</taxon>
    </lineage>
</organism>
<dbReference type="InterPro" id="IPR017871">
    <property type="entry name" value="ABC_transporter-like_CS"/>
</dbReference>
<dbReference type="PROSITE" id="PS00211">
    <property type="entry name" value="ABC_TRANSPORTER_1"/>
    <property type="match status" value="1"/>
</dbReference>
<sequence>MSEPAPTVAARGTGVSKIYGTGDSATTALDSIDLEIHGGTLTAIMGPSGSGKSTLMHVFAGLDSATSGTVTIGDTDITHLDDNALTLLRRRSLGFVFQAFNLVPTLSVLGNVTLPFELDGRRPSAGDLAWIRELLARLGIGMLETRRPHELSGGQQQRVAIARALAMRPQLIFADEPTGNLDSRSSREVLGLLRDLTREYAQTVVLVTHDPVAASHADRVVFIADGRVAHDVGASSPQELSDIILSLEVDA</sequence>
<dbReference type="GO" id="GO:0005524">
    <property type="term" value="F:ATP binding"/>
    <property type="evidence" value="ECO:0007669"/>
    <property type="project" value="UniProtKB-KW"/>
</dbReference>